<dbReference type="OrthoDB" id="8891580at2759"/>
<dbReference type="InterPro" id="IPR011029">
    <property type="entry name" value="DEATH-like_dom_sf"/>
</dbReference>
<evidence type="ECO:0000256" key="1">
    <source>
        <dbReference type="ARBA" id="ARBA00004514"/>
    </source>
</evidence>
<feature type="domain" description="FIIND" evidence="7">
    <location>
        <begin position="79"/>
        <end position="357"/>
    </location>
</feature>
<dbReference type="CDD" id="cd08330">
    <property type="entry name" value="CARD_ASC_NALP1"/>
    <property type="match status" value="1"/>
</dbReference>
<evidence type="ECO:0000259" key="7">
    <source>
        <dbReference type="PROSITE" id="PS51830"/>
    </source>
</evidence>
<dbReference type="GO" id="GO:0005829">
    <property type="term" value="C:cytosol"/>
    <property type="evidence" value="ECO:0007669"/>
    <property type="project" value="UniProtKB-SubCell"/>
</dbReference>
<dbReference type="PROSITE" id="PS51830">
    <property type="entry name" value="FIIND"/>
    <property type="match status" value="1"/>
</dbReference>
<dbReference type="InterPro" id="IPR001315">
    <property type="entry name" value="CARD"/>
</dbReference>
<dbReference type="KEGG" id="caua:113121047"/>
<dbReference type="PANTHER" id="PTHR46985:SF2">
    <property type="entry name" value="APOPTOSIS-ASSOCIATED SPECK-LIKE PROTEIN CONTAINING A CARD"/>
    <property type="match status" value="1"/>
</dbReference>
<evidence type="ECO:0000313" key="9">
    <source>
        <dbReference type="RefSeq" id="XP_026147053.1"/>
    </source>
</evidence>
<sequence length="449" mass="51390">MRFKIRKGVESSSEQSVVMFRIRRSFLSLFQASDDEEVFTPECVQRDDEDKHKTIYRRRFGMNPDVMRLQRAESSSGQSSSDYGEVFTPECVQRDDQEKHKTIYRFVCSHAGQFQCSLTSLVFVMEDEGEVLYNTVSWDSGLGQVQPAGPLYNIECSAGSVSHLHFQHCVIFSEENKDCLAVAHVTGGNVEIIQPLRVTETHVIIDIRDLSIFGLIWIKKKLGFPIKGQVLLFLRPVTVKQKILNVHLLPGNVPVSEVQRWHLDKKYIETSSKCQLFPKKQYSLCCQPEDCEVQPVSEMFELDPFGPNYHPTFEVFLDVNIEEIRLGVLETRDGKEVWKTRRILLTVAPSKGVEPPVQRRIPETEFVKTNRDKLIQRVSSVMAIADSLMSQDMINSEMYSKVRAADTREEKMRHLLDALDSGGAAVKAEFCRLLKEKEHHLVNELGPHL</sequence>
<dbReference type="PANTHER" id="PTHR46985">
    <property type="entry name" value="NACHT, LRR AND PYD DOMAINS-CONTAINING PROTEIN 1"/>
    <property type="match status" value="1"/>
</dbReference>
<reference evidence="9" key="1">
    <citation type="submission" date="2025-08" db="UniProtKB">
        <authorList>
            <consortium name="RefSeq"/>
        </authorList>
    </citation>
    <scope>IDENTIFICATION</scope>
    <source>
        <strain evidence="9">Wakin</strain>
        <tissue evidence="9">Muscle</tissue>
    </source>
</reference>
<evidence type="ECO:0000256" key="2">
    <source>
        <dbReference type="ARBA" id="ARBA00022490"/>
    </source>
</evidence>
<dbReference type="GO" id="GO:0006954">
    <property type="term" value="P:inflammatory response"/>
    <property type="evidence" value="ECO:0007669"/>
    <property type="project" value="UniProtKB-KW"/>
</dbReference>
<dbReference type="GO" id="GO:0045087">
    <property type="term" value="P:innate immune response"/>
    <property type="evidence" value="ECO:0007669"/>
    <property type="project" value="UniProtKB-KW"/>
</dbReference>
<evidence type="ECO:0000313" key="8">
    <source>
        <dbReference type="Proteomes" id="UP000515129"/>
    </source>
</evidence>
<keyword evidence="2" id="KW-0963">Cytoplasm</keyword>
<dbReference type="InterPro" id="IPR025307">
    <property type="entry name" value="FIIND_dom"/>
</dbReference>
<dbReference type="InterPro" id="IPR033516">
    <property type="entry name" value="CARD8/ASC/NALP1_CARD"/>
</dbReference>
<dbReference type="Pfam" id="PF00619">
    <property type="entry name" value="CARD"/>
    <property type="match status" value="1"/>
</dbReference>
<name>A0A6P6RPV7_CARAU</name>
<protein>
    <submittedName>
        <fullName evidence="9">Uncharacterized protein LOC113121047</fullName>
    </submittedName>
</protein>
<dbReference type="Proteomes" id="UP000515129">
    <property type="component" value="Chromosome 2"/>
</dbReference>
<evidence type="ECO:0000256" key="5">
    <source>
        <dbReference type="ARBA" id="ARBA00023198"/>
    </source>
</evidence>
<comment type="subcellular location">
    <subcellularLocation>
        <location evidence="1">Cytoplasm</location>
        <location evidence="1">Cytosol</location>
    </subcellularLocation>
</comment>
<feature type="domain" description="CARD" evidence="6">
    <location>
        <begin position="359"/>
        <end position="449"/>
    </location>
</feature>
<dbReference type="PROSITE" id="PS50209">
    <property type="entry name" value="CARD"/>
    <property type="match status" value="1"/>
</dbReference>
<gene>
    <name evidence="9" type="primary">LOC113121047</name>
</gene>
<keyword evidence="8" id="KW-1185">Reference proteome</keyword>
<dbReference type="Pfam" id="PF23679">
    <property type="entry name" value="UPA-FIIND"/>
    <property type="match status" value="1"/>
</dbReference>
<dbReference type="SUPFAM" id="SSF47986">
    <property type="entry name" value="DEATH domain"/>
    <property type="match status" value="1"/>
</dbReference>
<dbReference type="GO" id="GO:0042981">
    <property type="term" value="P:regulation of apoptotic process"/>
    <property type="evidence" value="ECO:0007669"/>
    <property type="project" value="InterPro"/>
</dbReference>
<proteinExistence type="predicted"/>
<keyword evidence="3" id="KW-0399">Innate immunity</keyword>
<evidence type="ECO:0000256" key="3">
    <source>
        <dbReference type="ARBA" id="ARBA00022588"/>
    </source>
</evidence>
<organism evidence="8 9">
    <name type="scientific">Carassius auratus</name>
    <name type="common">Goldfish</name>
    <dbReference type="NCBI Taxonomy" id="7957"/>
    <lineage>
        <taxon>Eukaryota</taxon>
        <taxon>Metazoa</taxon>
        <taxon>Chordata</taxon>
        <taxon>Craniata</taxon>
        <taxon>Vertebrata</taxon>
        <taxon>Euteleostomi</taxon>
        <taxon>Actinopterygii</taxon>
        <taxon>Neopterygii</taxon>
        <taxon>Teleostei</taxon>
        <taxon>Ostariophysi</taxon>
        <taxon>Cypriniformes</taxon>
        <taxon>Cyprinidae</taxon>
        <taxon>Cyprininae</taxon>
        <taxon>Carassius</taxon>
    </lineage>
</organism>
<dbReference type="InterPro" id="IPR051249">
    <property type="entry name" value="NLRP_Inflammasome"/>
</dbReference>
<dbReference type="RefSeq" id="XP_026147053.1">
    <property type="nucleotide sequence ID" value="XM_026291268.1"/>
</dbReference>
<dbReference type="GeneID" id="113121047"/>
<evidence type="ECO:0000259" key="6">
    <source>
        <dbReference type="PROSITE" id="PS50209"/>
    </source>
</evidence>
<dbReference type="AlphaFoldDB" id="A0A6P6RPV7"/>
<keyword evidence="5" id="KW-0395">Inflammatory response</keyword>
<dbReference type="Pfam" id="PF13553">
    <property type="entry name" value="FIIND"/>
    <property type="match status" value="1"/>
</dbReference>
<dbReference type="FunFam" id="1.10.533.10:FF:000013">
    <property type="entry name" value="Apoptosis-associated speck-like protein containing a CARD"/>
    <property type="match status" value="1"/>
</dbReference>
<accession>A0A6P6RPV7</accession>
<evidence type="ECO:0000256" key="4">
    <source>
        <dbReference type="ARBA" id="ARBA00022859"/>
    </source>
</evidence>
<dbReference type="Gene3D" id="1.10.533.10">
    <property type="entry name" value="Death Domain, Fas"/>
    <property type="match status" value="1"/>
</dbReference>
<keyword evidence="4" id="KW-0391">Immunity</keyword>